<dbReference type="PROSITE" id="PS51257">
    <property type="entry name" value="PROKAR_LIPOPROTEIN"/>
    <property type="match status" value="1"/>
</dbReference>
<dbReference type="Proteomes" id="UP000215224">
    <property type="component" value="Chromosome"/>
</dbReference>
<keyword evidence="3" id="KW-1185">Reference proteome</keyword>
<accession>A0A223KWJ8</accession>
<evidence type="ECO:0000313" key="3">
    <source>
        <dbReference type="Proteomes" id="UP000215224"/>
    </source>
</evidence>
<proteinExistence type="predicted"/>
<sequence length="157" mass="17738">MKKWTILLIFVTLSFLTACGANSNNASEGAQEQLAAPEHDEKQDQKVLMNIQMELIEMVRPHLSAITNYEQTGEGEEEAKAAANKIANELRAMEVSTELTEQYRTDVEEAIELFAQYFEERVDGENAEEKLAAFHKQIATPYIEAGLLEPNFEKEVQ</sequence>
<evidence type="ECO:0008006" key="4">
    <source>
        <dbReference type="Google" id="ProtNLM"/>
    </source>
</evidence>
<keyword evidence="1" id="KW-0732">Signal</keyword>
<gene>
    <name evidence="2" type="ORF">BC6307_22490</name>
</gene>
<feature type="signal peptide" evidence="1">
    <location>
        <begin position="1"/>
        <end position="20"/>
    </location>
</feature>
<dbReference type="STRING" id="1314751.GCA_001591425_02255"/>
<dbReference type="AlphaFoldDB" id="A0A223KWJ8"/>
<name>A0A223KWJ8_9BACI</name>
<dbReference type="EMBL" id="CP018866">
    <property type="protein sequence ID" value="AST93845.1"/>
    <property type="molecule type" value="Genomic_DNA"/>
</dbReference>
<dbReference type="RefSeq" id="WP_066416007.1">
    <property type="nucleotide sequence ID" value="NZ_CP018866.1"/>
</dbReference>
<protein>
    <recommendedName>
        <fullName evidence="4">Lipoprotein</fullName>
    </recommendedName>
</protein>
<reference evidence="2 3" key="1">
    <citation type="submission" date="2016-12" db="EMBL/GenBank/DDBJ databases">
        <title>The whole genome sequencing and assembly of Bacillus cohnii DSM 6307T strain.</title>
        <authorList>
            <person name="Lee Y.-J."/>
            <person name="Yi H."/>
            <person name="Bahn Y.-S."/>
            <person name="Kim J.F."/>
            <person name="Lee D.-W."/>
        </authorList>
    </citation>
    <scope>NUCLEOTIDE SEQUENCE [LARGE SCALE GENOMIC DNA]</scope>
    <source>
        <strain evidence="2 3">DSM 6307</strain>
    </source>
</reference>
<evidence type="ECO:0000313" key="2">
    <source>
        <dbReference type="EMBL" id="AST93845.1"/>
    </source>
</evidence>
<feature type="chain" id="PRO_5038623939" description="Lipoprotein" evidence="1">
    <location>
        <begin position="21"/>
        <end position="157"/>
    </location>
</feature>
<dbReference type="KEGG" id="bcoh:BC6307_22490"/>
<organism evidence="2 3">
    <name type="scientific">Sutcliffiella cohnii</name>
    <dbReference type="NCBI Taxonomy" id="33932"/>
    <lineage>
        <taxon>Bacteria</taxon>
        <taxon>Bacillati</taxon>
        <taxon>Bacillota</taxon>
        <taxon>Bacilli</taxon>
        <taxon>Bacillales</taxon>
        <taxon>Bacillaceae</taxon>
        <taxon>Sutcliffiella</taxon>
    </lineage>
</organism>
<evidence type="ECO:0000256" key="1">
    <source>
        <dbReference type="SAM" id="SignalP"/>
    </source>
</evidence>